<dbReference type="EMBL" id="KK853474">
    <property type="protein sequence ID" value="KDR07362.1"/>
    <property type="molecule type" value="Genomic_DNA"/>
</dbReference>
<reference evidence="1 2" key="1">
    <citation type="journal article" date="2014" name="Nat. Commun.">
        <title>Molecular traces of alternative social organization in a termite genome.</title>
        <authorList>
            <person name="Terrapon N."/>
            <person name="Li C."/>
            <person name="Robertson H.M."/>
            <person name="Ji L."/>
            <person name="Meng X."/>
            <person name="Booth W."/>
            <person name="Chen Z."/>
            <person name="Childers C.P."/>
            <person name="Glastad K.M."/>
            <person name="Gokhale K."/>
            <person name="Gowin J."/>
            <person name="Gronenberg W."/>
            <person name="Hermansen R.A."/>
            <person name="Hu H."/>
            <person name="Hunt B.G."/>
            <person name="Huylmans A.K."/>
            <person name="Khalil S.M."/>
            <person name="Mitchell R.D."/>
            <person name="Munoz-Torres M.C."/>
            <person name="Mustard J.A."/>
            <person name="Pan H."/>
            <person name="Reese J.T."/>
            <person name="Scharf M.E."/>
            <person name="Sun F."/>
            <person name="Vogel H."/>
            <person name="Xiao J."/>
            <person name="Yang W."/>
            <person name="Yang Z."/>
            <person name="Yang Z."/>
            <person name="Zhou J."/>
            <person name="Zhu J."/>
            <person name="Brent C.S."/>
            <person name="Elsik C.G."/>
            <person name="Goodisman M.A."/>
            <person name="Liberles D.A."/>
            <person name="Roe R.M."/>
            <person name="Vargo E.L."/>
            <person name="Vilcinskas A."/>
            <person name="Wang J."/>
            <person name="Bornberg-Bauer E."/>
            <person name="Korb J."/>
            <person name="Zhang G."/>
            <person name="Liebig J."/>
        </authorList>
    </citation>
    <scope>NUCLEOTIDE SEQUENCE [LARGE SCALE GENOMIC DNA]</scope>
    <source>
        <tissue evidence="1">Whole organism</tissue>
    </source>
</reference>
<accession>A0A067QIV8</accession>
<evidence type="ECO:0000313" key="2">
    <source>
        <dbReference type="Proteomes" id="UP000027135"/>
    </source>
</evidence>
<gene>
    <name evidence="1" type="ORF">L798_03227</name>
</gene>
<evidence type="ECO:0000313" key="1">
    <source>
        <dbReference type="EMBL" id="KDR07362.1"/>
    </source>
</evidence>
<proteinExistence type="predicted"/>
<dbReference type="AlphaFoldDB" id="A0A067QIV8"/>
<dbReference type="InParanoid" id="A0A067QIV8"/>
<name>A0A067QIV8_ZOONE</name>
<keyword evidence="2" id="KW-1185">Reference proteome</keyword>
<sequence>MSKMIMICDLSDETTGAERNHKTTYYGKPNLSQEHETQWTDHSLNKRHLRSAPGSKPHWLRGCRQQRIRKSQLKVTSKVDSQQVNTHLITFIHYKATTHQCLNKRVALRTAESKTSDLLPSPPTLQDVLSVVTAT</sequence>
<dbReference type="Proteomes" id="UP000027135">
    <property type="component" value="Unassembled WGS sequence"/>
</dbReference>
<organism evidence="1 2">
    <name type="scientific">Zootermopsis nevadensis</name>
    <name type="common">Dampwood termite</name>
    <dbReference type="NCBI Taxonomy" id="136037"/>
    <lineage>
        <taxon>Eukaryota</taxon>
        <taxon>Metazoa</taxon>
        <taxon>Ecdysozoa</taxon>
        <taxon>Arthropoda</taxon>
        <taxon>Hexapoda</taxon>
        <taxon>Insecta</taxon>
        <taxon>Pterygota</taxon>
        <taxon>Neoptera</taxon>
        <taxon>Polyneoptera</taxon>
        <taxon>Dictyoptera</taxon>
        <taxon>Blattodea</taxon>
        <taxon>Blattoidea</taxon>
        <taxon>Termitoidae</taxon>
        <taxon>Termopsidae</taxon>
        <taxon>Zootermopsis</taxon>
    </lineage>
</organism>
<protein>
    <submittedName>
        <fullName evidence="1">Uncharacterized protein</fullName>
    </submittedName>
</protein>